<reference evidence="3 4" key="1">
    <citation type="submission" date="2020-01" db="EMBL/GenBank/DDBJ databases">
        <title>Insect and environment-associated Actinomycetes.</title>
        <authorList>
            <person name="Currrie C."/>
            <person name="Chevrette M."/>
            <person name="Carlson C."/>
            <person name="Stubbendieck R."/>
            <person name="Wendt-Pienkowski E."/>
        </authorList>
    </citation>
    <scope>NUCLEOTIDE SEQUENCE [LARGE SCALE GENOMIC DNA]</scope>
    <source>
        <strain evidence="3 4">SID7739</strain>
    </source>
</reference>
<protein>
    <submittedName>
        <fullName evidence="3">Uncharacterized protein</fullName>
    </submittedName>
</protein>
<feature type="compositionally biased region" description="Basic and acidic residues" evidence="1">
    <location>
        <begin position="1"/>
        <end position="13"/>
    </location>
</feature>
<evidence type="ECO:0000313" key="4">
    <source>
        <dbReference type="Proteomes" id="UP000475666"/>
    </source>
</evidence>
<evidence type="ECO:0000313" key="3">
    <source>
        <dbReference type="EMBL" id="NEC40089.1"/>
    </source>
</evidence>
<feature type="transmembrane region" description="Helical" evidence="2">
    <location>
        <begin position="28"/>
        <end position="50"/>
    </location>
</feature>
<keyword evidence="2" id="KW-0472">Membrane</keyword>
<feature type="region of interest" description="Disordered" evidence="1">
    <location>
        <begin position="1"/>
        <end position="24"/>
    </location>
</feature>
<proteinExistence type="predicted"/>
<organism evidence="3 4">
    <name type="scientific">Streptomyces rubrogriseus</name>
    <dbReference type="NCBI Taxonomy" id="194673"/>
    <lineage>
        <taxon>Bacteria</taxon>
        <taxon>Bacillati</taxon>
        <taxon>Actinomycetota</taxon>
        <taxon>Actinomycetes</taxon>
        <taxon>Kitasatosporales</taxon>
        <taxon>Streptomycetaceae</taxon>
        <taxon>Streptomyces</taxon>
        <taxon>Streptomyces violaceoruber group</taxon>
    </lineage>
</organism>
<feature type="non-terminal residue" evidence="3">
    <location>
        <position position="61"/>
    </location>
</feature>
<dbReference type="Proteomes" id="UP000475666">
    <property type="component" value="Unassembled WGS sequence"/>
</dbReference>
<dbReference type="EMBL" id="JAAGMQ010001298">
    <property type="protein sequence ID" value="NEC40089.1"/>
    <property type="molecule type" value="Genomic_DNA"/>
</dbReference>
<evidence type="ECO:0000256" key="1">
    <source>
        <dbReference type="SAM" id="MobiDB-lite"/>
    </source>
</evidence>
<dbReference type="AlphaFoldDB" id="A0A6G3TTL8"/>
<comment type="caution">
    <text evidence="3">The sequence shown here is derived from an EMBL/GenBank/DDBJ whole genome shotgun (WGS) entry which is preliminary data.</text>
</comment>
<keyword evidence="2" id="KW-0812">Transmembrane</keyword>
<gene>
    <name evidence="3" type="ORF">G3I66_44205</name>
</gene>
<name>A0A6G3TTL8_9ACTN</name>
<sequence length="61" mass="6295">MEVMERLTRREQGEAPAPGRRSRRGRRVLIASVAGAAVLGGVLVLLPWGAGDAPPPAPGPA</sequence>
<accession>A0A6G3TTL8</accession>
<keyword evidence="2" id="KW-1133">Transmembrane helix</keyword>
<evidence type="ECO:0000256" key="2">
    <source>
        <dbReference type="SAM" id="Phobius"/>
    </source>
</evidence>